<dbReference type="RefSeq" id="WP_128624488.1">
    <property type="nucleotide sequence ID" value="NZ_ML133508.1"/>
</dbReference>
<accession>A0A432VA60</accession>
<dbReference type="InterPro" id="IPR019039">
    <property type="entry name" value="T4-Rnl1-like_N"/>
</dbReference>
<comment type="caution">
    <text evidence="2">The sequence shown here is derived from an EMBL/GenBank/DDBJ whole genome shotgun (WGS) entry which is preliminary data.</text>
</comment>
<gene>
    <name evidence="2" type="ORF">EET67_04915</name>
</gene>
<sequence length="367" mass="40849">MTHFHISHINDVLPYVEGRKDFVVADKGDYTVIDYVFAGEDTFEHPARVECRGIKFAPDGAVLARPLHKFMNIGQTPDTQPDKIDFSQPHTITEKLDGSMIHPAIVNGEVVFMTRMGRTDVAMKAERHLTPLLSHGLQVMCRNAVTPIFEWTAPDNRIVIRYEESALTLLAVRDNTTGKYVAPEPYARLLDLPAVRTFASTHTNASDFLAYARAIQGTEGFVVRFDNGLWVKAKGEDYVLKHKAKDSILQEKNILALVLSGGLDDVLPLLDEPDAKAAREYAENVECGIAVTANWLWERVANTEDMTQKDFALNVVPSLEPVFRPAAFQVRSGQNPSEVIRARVAANTNSQSQVDANRALHGARWSI</sequence>
<keyword evidence="3" id="KW-1185">Reference proteome</keyword>
<evidence type="ECO:0000259" key="1">
    <source>
        <dbReference type="Pfam" id="PF09511"/>
    </source>
</evidence>
<feature type="domain" description="T4 RNA ligase 1-like N-terminal" evidence="1">
    <location>
        <begin position="50"/>
        <end position="247"/>
    </location>
</feature>
<dbReference type="Gene3D" id="1.10.3550.20">
    <property type="match status" value="1"/>
</dbReference>
<dbReference type="Pfam" id="PF09511">
    <property type="entry name" value="RNA_lig_T4_1"/>
    <property type="match status" value="1"/>
</dbReference>
<proteinExistence type="predicted"/>
<dbReference type="EMBL" id="RKST01000003">
    <property type="protein sequence ID" value="RUM98985.1"/>
    <property type="molecule type" value="Genomic_DNA"/>
</dbReference>
<reference evidence="2 3" key="1">
    <citation type="submission" date="2018-11" db="EMBL/GenBank/DDBJ databases">
        <title>Pseudaminobacter arsenicus sp. nov., an arsenic-resistant bacterium isolated from arsenic-rich aquifers.</title>
        <authorList>
            <person name="Mu Y."/>
        </authorList>
    </citation>
    <scope>NUCLEOTIDE SEQUENCE [LARGE SCALE GENOMIC DNA]</scope>
    <source>
        <strain evidence="2 3">CB3</strain>
    </source>
</reference>
<evidence type="ECO:0000313" key="2">
    <source>
        <dbReference type="EMBL" id="RUM98985.1"/>
    </source>
</evidence>
<organism evidence="2 3">
    <name type="scientific">Borborobacter arsenicus</name>
    <dbReference type="NCBI Taxonomy" id="1851146"/>
    <lineage>
        <taxon>Bacteria</taxon>
        <taxon>Pseudomonadati</taxon>
        <taxon>Pseudomonadota</taxon>
        <taxon>Alphaproteobacteria</taxon>
        <taxon>Hyphomicrobiales</taxon>
        <taxon>Phyllobacteriaceae</taxon>
        <taxon>Borborobacter</taxon>
    </lineage>
</organism>
<dbReference type="OrthoDB" id="1310645at2"/>
<protein>
    <recommendedName>
        <fullName evidence="1">T4 RNA ligase 1-like N-terminal domain-containing protein</fullName>
    </recommendedName>
</protein>
<name>A0A432VA60_9HYPH</name>
<evidence type="ECO:0000313" key="3">
    <source>
        <dbReference type="Proteomes" id="UP000281647"/>
    </source>
</evidence>
<dbReference type="AlphaFoldDB" id="A0A432VA60"/>
<dbReference type="Proteomes" id="UP000281647">
    <property type="component" value="Unassembled WGS sequence"/>
</dbReference>